<proteinExistence type="predicted"/>
<evidence type="ECO:0000313" key="3">
    <source>
        <dbReference type="Proteomes" id="UP000824540"/>
    </source>
</evidence>
<dbReference type="Proteomes" id="UP000824540">
    <property type="component" value="Unassembled WGS sequence"/>
</dbReference>
<sequence length="135" mass="15013">MPKAPESREEGSELSAINVRGIWFTWGGEGKFMMFGRSDEVALPQLSGERSTGRHIPHGSPANINSRGQRELHTAHGTVPRCLRYPNMGTTLRPRPPPNTTCAAGLTRNNTITSIVEFPQNTFWPELLLMHGHVR</sequence>
<organism evidence="2 3">
    <name type="scientific">Albula glossodonta</name>
    <name type="common">roundjaw bonefish</name>
    <dbReference type="NCBI Taxonomy" id="121402"/>
    <lineage>
        <taxon>Eukaryota</taxon>
        <taxon>Metazoa</taxon>
        <taxon>Chordata</taxon>
        <taxon>Craniata</taxon>
        <taxon>Vertebrata</taxon>
        <taxon>Euteleostomi</taxon>
        <taxon>Actinopterygii</taxon>
        <taxon>Neopterygii</taxon>
        <taxon>Teleostei</taxon>
        <taxon>Albuliformes</taxon>
        <taxon>Albulidae</taxon>
        <taxon>Albula</taxon>
    </lineage>
</organism>
<dbReference type="AlphaFoldDB" id="A0A8T2PUZ6"/>
<name>A0A8T2PUZ6_9TELE</name>
<gene>
    <name evidence="2" type="ORF">JZ751_001811</name>
</gene>
<reference evidence="2" key="1">
    <citation type="thesis" date="2021" institute="BYU ScholarsArchive" country="Provo, UT, USA">
        <title>Applications of and Algorithms for Genome Assembly and Genomic Analyses with an Emphasis on Marine Teleosts.</title>
        <authorList>
            <person name="Pickett B.D."/>
        </authorList>
    </citation>
    <scope>NUCLEOTIDE SEQUENCE</scope>
    <source>
        <strain evidence="2">HI-2016</strain>
    </source>
</reference>
<evidence type="ECO:0000313" key="2">
    <source>
        <dbReference type="EMBL" id="KAG9355098.1"/>
    </source>
</evidence>
<keyword evidence="3" id="KW-1185">Reference proteome</keyword>
<accession>A0A8T2PUZ6</accession>
<protein>
    <submittedName>
        <fullName evidence="2">Uncharacterized protein</fullName>
    </submittedName>
</protein>
<evidence type="ECO:0000256" key="1">
    <source>
        <dbReference type="SAM" id="MobiDB-lite"/>
    </source>
</evidence>
<dbReference type="EMBL" id="JAFBMS010000002">
    <property type="protein sequence ID" value="KAG9355098.1"/>
    <property type="molecule type" value="Genomic_DNA"/>
</dbReference>
<comment type="caution">
    <text evidence="2">The sequence shown here is derived from an EMBL/GenBank/DDBJ whole genome shotgun (WGS) entry which is preliminary data.</text>
</comment>
<feature type="region of interest" description="Disordered" evidence="1">
    <location>
        <begin position="49"/>
        <end position="70"/>
    </location>
</feature>